<reference evidence="1" key="1">
    <citation type="submission" date="2021-08" db="EMBL/GenBank/DDBJ databases">
        <title>The first chromosome-level gecko genome reveals the dynamic sex chromosomes of Neotropical dwarf geckos (Sphaerodactylidae: Sphaerodactylus).</title>
        <authorList>
            <person name="Pinto B.J."/>
            <person name="Keating S.E."/>
            <person name="Gamble T."/>
        </authorList>
    </citation>
    <scope>NUCLEOTIDE SEQUENCE</scope>
    <source>
        <strain evidence="1">TG3544</strain>
    </source>
</reference>
<proteinExistence type="predicted"/>
<sequence length="658" mass="72177">MPGGPGLPLEVPDFETESQESPLSERALQLVSTEMPVDDEEAATAELVSPQPEVPDFDTESQESPLSKLPLQLASTEMLVDDKAAATAELVSSWQELASTEMPVDDKAAATADLVSPQPEVPDFDTECQESPLSELPLQLASTEMPVKDEEAATAELVSPQPEVPDFDTECQESPLSELPLQLASTEMPVKDEEAATAELVSPQPEVPDFDTECQESPLSELPLQLASTGMPVKDEEAATAELVSPQPEVPGIGDRVSGGVPSKLPSKLAAKMPVDDKAAATAELVSPQPEVPDFETLVRGRLDPTLDECQESPLSEALLQLASTEMPVDDEEAATAELVSPNQSWHPAEMPVKEPKKLSHCRVECLPNQRSRHFDTGVLPGRSPLSQLPLQLASTEMPVDDKEAATAELVSPQPEVPEFHKVLLNQSQKELEKDNDEEEIFEKEQKRLDDTAELQVPTTDKPTVTVNFLKVLLNQSQKELEKDNDEEEIFEKEQKCLDDTAEADQTSSEAEKQPPVPAPEPEEAPPARSQEETEETWEEEDKLDPEEVKADQKYCSKEEQWKPLNPEEKKRYDQEFPLGFQYTFASMQKPEGLPHIDVVLEKVNKMPLRPLDSVRLSSMNCGRGFTPSVANLGLPAQPNRGSTPGPGQQRSQQNFGA</sequence>
<organism evidence="1 2">
    <name type="scientific">Sphaerodactylus townsendi</name>
    <dbReference type="NCBI Taxonomy" id="933632"/>
    <lineage>
        <taxon>Eukaryota</taxon>
        <taxon>Metazoa</taxon>
        <taxon>Chordata</taxon>
        <taxon>Craniata</taxon>
        <taxon>Vertebrata</taxon>
        <taxon>Euteleostomi</taxon>
        <taxon>Lepidosauria</taxon>
        <taxon>Squamata</taxon>
        <taxon>Bifurcata</taxon>
        <taxon>Gekkota</taxon>
        <taxon>Sphaerodactylidae</taxon>
        <taxon>Sphaerodactylus</taxon>
    </lineage>
</organism>
<evidence type="ECO:0000313" key="2">
    <source>
        <dbReference type="Proteomes" id="UP000827872"/>
    </source>
</evidence>
<keyword evidence="2" id="KW-1185">Reference proteome</keyword>
<dbReference type="EMBL" id="CM037614">
    <property type="protein sequence ID" value="KAH8018124.1"/>
    <property type="molecule type" value="Genomic_DNA"/>
</dbReference>
<gene>
    <name evidence="1" type="ORF">K3G42_033702</name>
</gene>
<evidence type="ECO:0000313" key="1">
    <source>
        <dbReference type="EMBL" id="KAH8018124.1"/>
    </source>
</evidence>
<protein>
    <submittedName>
        <fullName evidence="1">Uncharacterized protein</fullName>
    </submittedName>
</protein>
<dbReference type="Proteomes" id="UP000827872">
    <property type="component" value="Linkage Group LG01"/>
</dbReference>
<comment type="caution">
    <text evidence="1">The sequence shown here is derived from an EMBL/GenBank/DDBJ whole genome shotgun (WGS) entry which is preliminary data.</text>
</comment>
<accession>A0ACB8GEM5</accession>
<name>A0ACB8GEM5_9SAUR</name>